<protein>
    <submittedName>
        <fullName evidence="1">Uncharacterized protein</fullName>
    </submittedName>
</protein>
<evidence type="ECO:0000313" key="1">
    <source>
        <dbReference type="EMBL" id="KAJ7207630.1"/>
    </source>
</evidence>
<keyword evidence="2" id="KW-1185">Reference proteome</keyword>
<dbReference type="EMBL" id="JARJCW010000036">
    <property type="protein sequence ID" value="KAJ7207630.1"/>
    <property type="molecule type" value="Genomic_DNA"/>
</dbReference>
<dbReference type="Proteomes" id="UP001219525">
    <property type="component" value="Unassembled WGS sequence"/>
</dbReference>
<sequence>MCCVTSSPPVIATTLTPNANLAESSSQTLVGAVLRDVVGGLALEADVAPPTVVKGATTVVVVAADLTTTRSVMLGLRGVREGDDVKANAVQPWSLRDLALSSSVELDDLWFLVVDGVRREGVGQDGVKIDKLVEDDASPEGRREARPERHESKDADRFFGLLGIHFNTVENTLKFLQDEAVEEVVDLAANECPIINLGAFSGHRLVVVIALMFTPARIGTIIAAVGPAVTLGRSSAATRVTPRLTGVGAATARSMTLIEGGIHEGCGATDIGLDNGVEHLDMEFIQDSQNENWRDRQEHCRQVKESSARTARFGVRVMWMDRDDLVGSGLSAGIMGTGTAAWWRPFAGRISVELMLHDI</sequence>
<dbReference type="AlphaFoldDB" id="A0AAD6Y9Z7"/>
<comment type="caution">
    <text evidence="1">The sequence shown here is derived from an EMBL/GenBank/DDBJ whole genome shotgun (WGS) entry which is preliminary data.</text>
</comment>
<accession>A0AAD6Y9Z7</accession>
<gene>
    <name evidence="1" type="ORF">GGX14DRAFT_396448</name>
</gene>
<evidence type="ECO:0000313" key="2">
    <source>
        <dbReference type="Proteomes" id="UP001219525"/>
    </source>
</evidence>
<name>A0AAD6Y9Z7_9AGAR</name>
<organism evidence="1 2">
    <name type="scientific">Mycena pura</name>
    <dbReference type="NCBI Taxonomy" id="153505"/>
    <lineage>
        <taxon>Eukaryota</taxon>
        <taxon>Fungi</taxon>
        <taxon>Dikarya</taxon>
        <taxon>Basidiomycota</taxon>
        <taxon>Agaricomycotina</taxon>
        <taxon>Agaricomycetes</taxon>
        <taxon>Agaricomycetidae</taxon>
        <taxon>Agaricales</taxon>
        <taxon>Marasmiineae</taxon>
        <taxon>Mycenaceae</taxon>
        <taxon>Mycena</taxon>
    </lineage>
</organism>
<proteinExistence type="predicted"/>
<reference evidence="1" key="1">
    <citation type="submission" date="2023-03" db="EMBL/GenBank/DDBJ databases">
        <title>Massive genome expansion in bonnet fungi (Mycena s.s.) driven by repeated elements and novel gene families across ecological guilds.</title>
        <authorList>
            <consortium name="Lawrence Berkeley National Laboratory"/>
            <person name="Harder C.B."/>
            <person name="Miyauchi S."/>
            <person name="Viragh M."/>
            <person name="Kuo A."/>
            <person name="Thoen E."/>
            <person name="Andreopoulos B."/>
            <person name="Lu D."/>
            <person name="Skrede I."/>
            <person name="Drula E."/>
            <person name="Henrissat B."/>
            <person name="Morin E."/>
            <person name="Kohler A."/>
            <person name="Barry K."/>
            <person name="LaButti K."/>
            <person name="Morin E."/>
            <person name="Salamov A."/>
            <person name="Lipzen A."/>
            <person name="Mereny Z."/>
            <person name="Hegedus B."/>
            <person name="Baldrian P."/>
            <person name="Stursova M."/>
            <person name="Weitz H."/>
            <person name="Taylor A."/>
            <person name="Grigoriev I.V."/>
            <person name="Nagy L.G."/>
            <person name="Martin F."/>
            <person name="Kauserud H."/>
        </authorList>
    </citation>
    <scope>NUCLEOTIDE SEQUENCE</scope>
    <source>
        <strain evidence="1">9144</strain>
    </source>
</reference>